<proteinExistence type="predicted"/>
<evidence type="ECO:0000313" key="2">
    <source>
        <dbReference type="Proteomes" id="UP001595892"/>
    </source>
</evidence>
<protein>
    <submittedName>
        <fullName evidence="1">DUF6931 family protein</fullName>
    </submittedName>
</protein>
<dbReference type="InterPro" id="IPR053855">
    <property type="entry name" value="DUF6931"/>
</dbReference>
<dbReference type="Pfam" id="PF22011">
    <property type="entry name" value="DUF6931"/>
    <property type="match status" value="1"/>
</dbReference>
<comment type="caution">
    <text evidence="1">The sequence shown here is derived from an EMBL/GenBank/DDBJ whole genome shotgun (WGS) entry which is preliminary data.</text>
</comment>
<sequence>MNLVMQACREMDVAPEAQALIPPEATPQAAVRALIDAGRHQAALQLLARVLPRRYAVAWLCQCARGIGLSADDMAGAALAERWVREPDEANRRAALDFAEAGDYATAGAWVAAAAGWAGGSLAPPGQPVVGPPPHLTACAAVAAINMMAAQDAVSFAARRAGLLAHALALLGDTGQAD</sequence>
<dbReference type="RefSeq" id="WP_377005917.1">
    <property type="nucleotide sequence ID" value="NZ_JBHSGG010000050.1"/>
</dbReference>
<dbReference type="Proteomes" id="UP001595892">
    <property type="component" value="Unassembled WGS sequence"/>
</dbReference>
<dbReference type="EMBL" id="JBHSGG010000050">
    <property type="protein sequence ID" value="MFC4729754.1"/>
    <property type="molecule type" value="Genomic_DNA"/>
</dbReference>
<reference evidence="2" key="1">
    <citation type="journal article" date="2019" name="Int. J. Syst. Evol. Microbiol.">
        <title>The Global Catalogue of Microorganisms (GCM) 10K type strain sequencing project: providing services to taxonomists for standard genome sequencing and annotation.</title>
        <authorList>
            <consortium name="The Broad Institute Genomics Platform"/>
            <consortium name="The Broad Institute Genome Sequencing Center for Infectious Disease"/>
            <person name="Wu L."/>
            <person name="Ma J."/>
        </authorList>
    </citation>
    <scope>NUCLEOTIDE SEQUENCE [LARGE SCALE GENOMIC DNA]</scope>
    <source>
        <strain evidence="2">CGMCC 1.13574</strain>
    </source>
</reference>
<organism evidence="1 2">
    <name type="scientific">Coralloluteibacterium thermophilum</name>
    <dbReference type="NCBI Taxonomy" id="2707049"/>
    <lineage>
        <taxon>Bacteria</taxon>
        <taxon>Pseudomonadati</taxon>
        <taxon>Pseudomonadota</taxon>
        <taxon>Gammaproteobacteria</taxon>
        <taxon>Lysobacterales</taxon>
        <taxon>Lysobacteraceae</taxon>
        <taxon>Coralloluteibacterium</taxon>
    </lineage>
</organism>
<gene>
    <name evidence="1" type="ORF">ACFO3Q_16420</name>
</gene>
<keyword evidence="2" id="KW-1185">Reference proteome</keyword>
<name>A0ABV9NRU7_9GAMM</name>
<evidence type="ECO:0000313" key="1">
    <source>
        <dbReference type="EMBL" id="MFC4729754.1"/>
    </source>
</evidence>
<accession>A0ABV9NRU7</accession>